<feature type="compositionally biased region" description="Polar residues" evidence="1">
    <location>
        <begin position="66"/>
        <end position="81"/>
    </location>
</feature>
<dbReference type="AlphaFoldDB" id="A0AAU9P813"/>
<proteinExistence type="predicted"/>
<evidence type="ECO:0008006" key="4">
    <source>
        <dbReference type="Google" id="ProtNLM"/>
    </source>
</evidence>
<protein>
    <recommendedName>
        <fullName evidence="4">Retrotransposon gag domain-containing protein</fullName>
    </recommendedName>
</protein>
<feature type="region of interest" description="Disordered" evidence="1">
    <location>
        <begin position="61"/>
        <end position="81"/>
    </location>
</feature>
<gene>
    <name evidence="2" type="ORF">LVIROSA_LOCUS31984</name>
</gene>
<evidence type="ECO:0000313" key="2">
    <source>
        <dbReference type="EMBL" id="CAH1446279.1"/>
    </source>
</evidence>
<evidence type="ECO:0000313" key="3">
    <source>
        <dbReference type="Proteomes" id="UP001157418"/>
    </source>
</evidence>
<feature type="compositionally biased region" description="Basic and acidic residues" evidence="1">
    <location>
        <begin position="1"/>
        <end position="12"/>
    </location>
</feature>
<evidence type="ECO:0000256" key="1">
    <source>
        <dbReference type="SAM" id="MobiDB-lite"/>
    </source>
</evidence>
<dbReference type="Proteomes" id="UP001157418">
    <property type="component" value="Unassembled WGS sequence"/>
</dbReference>
<sequence length="206" mass="25062">MEAELQKFRQNQDEEGERFSCSQHHRRGYHQQRPPHYHIQPQLDLDHLNEWSDSEFEVMAEPPSQHYKQQPRQLDQLTDAGETSSNEECEWGFCLVTRQNQHLSEADLLIPLFKKNLSFDEFSEWVTEVERFFEFYEIPEDEQVEFVAYRLEEQAFSWWELIQNLNRRFNKQPIKEWTEMKEMLMARFLDINCFVTEEYQSSHAES</sequence>
<feature type="compositionally biased region" description="Basic residues" evidence="1">
    <location>
        <begin position="23"/>
        <end position="36"/>
    </location>
</feature>
<comment type="caution">
    <text evidence="2">The sequence shown here is derived from an EMBL/GenBank/DDBJ whole genome shotgun (WGS) entry which is preliminary data.</text>
</comment>
<name>A0AAU9P813_9ASTR</name>
<dbReference type="EMBL" id="CAKMRJ010005523">
    <property type="protein sequence ID" value="CAH1446279.1"/>
    <property type="molecule type" value="Genomic_DNA"/>
</dbReference>
<organism evidence="2 3">
    <name type="scientific">Lactuca virosa</name>
    <dbReference type="NCBI Taxonomy" id="75947"/>
    <lineage>
        <taxon>Eukaryota</taxon>
        <taxon>Viridiplantae</taxon>
        <taxon>Streptophyta</taxon>
        <taxon>Embryophyta</taxon>
        <taxon>Tracheophyta</taxon>
        <taxon>Spermatophyta</taxon>
        <taxon>Magnoliopsida</taxon>
        <taxon>eudicotyledons</taxon>
        <taxon>Gunneridae</taxon>
        <taxon>Pentapetalae</taxon>
        <taxon>asterids</taxon>
        <taxon>campanulids</taxon>
        <taxon>Asterales</taxon>
        <taxon>Asteraceae</taxon>
        <taxon>Cichorioideae</taxon>
        <taxon>Cichorieae</taxon>
        <taxon>Lactucinae</taxon>
        <taxon>Lactuca</taxon>
    </lineage>
</organism>
<feature type="region of interest" description="Disordered" evidence="1">
    <location>
        <begin position="1"/>
        <end position="36"/>
    </location>
</feature>
<reference evidence="2 3" key="1">
    <citation type="submission" date="2022-01" db="EMBL/GenBank/DDBJ databases">
        <authorList>
            <person name="Xiong W."/>
            <person name="Schranz E."/>
        </authorList>
    </citation>
    <scope>NUCLEOTIDE SEQUENCE [LARGE SCALE GENOMIC DNA]</scope>
</reference>
<accession>A0AAU9P813</accession>
<keyword evidence="3" id="KW-1185">Reference proteome</keyword>